<protein>
    <submittedName>
        <fullName evidence="1">Uncharacterized protein</fullName>
    </submittedName>
</protein>
<accession>A0A9D4QME1</accession>
<proteinExistence type="predicted"/>
<organism evidence="1 2">
    <name type="scientific">Dreissena polymorpha</name>
    <name type="common">Zebra mussel</name>
    <name type="synonym">Mytilus polymorpha</name>
    <dbReference type="NCBI Taxonomy" id="45954"/>
    <lineage>
        <taxon>Eukaryota</taxon>
        <taxon>Metazoa</taxon>
        <taxon>Spiralia</taxon>
        <taxon>Lophotrochozoa</taxon>
        <taxon>Mollusca</taxon>
        <taxon>Bivalvia</taxon>
        <taxon>Autobranchia</taxon>
        <taxon>Heteroconchia</taxon>
        <taxon>Euheterodonta</taxon>
        <taxon>Imparidentia</taxon>
        <taxon>Neoheterodontei</taxon>
        <taxon>Myida</taxon>
        <taxon>Dreissenoidea</taxon>
        <taxon>Dreissenidae</taxon>
        <taxon>Dreissena</taxon>
    </lineage>
</organism>
<dbReference type="Proteomes" id="UP000828390">
    <property type="component" value="Unassembled WGS sequence"/>
</dbReference>
<evidence type="ECO:0000313" key="1">
    <source>
        <dbReference type="EMBL" id="KAH3836294.1"/>
    </source>
</evidence>
<evidence type="ECO:0000313" key="2">
    <source>
        <dbReference type="Proteomes" id="UP000828390"/>
    </source>
</evidence>
<dbReference type="EMBL" id="JAIWYP010000004">
    <property type="protein sequence ID" value="KAH3836294.1"/>
    <property type="molecule type" value="Genomic_DNA"/>
</dbReference>
<gene>
    <name evidence="1" type="ORF">DPMN_109664</name>
</gene>
<sequence length="62" mass="6958">MTMMAAASASGHFVTPMIIYPGQRFAFDPLDGFEEAAFGHSENGWMDCEVFVCWLKTFSYPI</sequence>
<comment type="caution">
    <text evidence="1">The sequence shown here is derived from an EMBL/GenBank/DDBJ whole genome shotgun (WGS) entry which is preliminary data.</text>
</comment>
<dbReference type="AlphaFoldDB" id="A0A9D4QME1"/>
<name>A0A9D4QME1_DREPO</name>
<reference evidence="1" key="2">
    <citation type="submission" date="2020-11" db="EMBL/GenBank/DDBJ databases">
        <authorList>
            <person name="McCartney M.A."/>
            <person name="Auch B."/>
            <person name="Kono T."/>
            <person name="Mallez S."/>
            <person name="Becker A."/>
            <person name="Gohl D.M."/>
            <person name="Silverstein K.A.T."/>
            <person name="Koren S."/>
            <person name="Bechman K.B."/>
            <person name="Herman A."/>
            <person name="Abrahante J.E."/>
            <person name="Garbe J."/>
        </authorList>
    </citation>
    <scope>NUCLEOTIDE SEQUENCE</scope>
    <source>
        <strain evidence="1">Duluth1</strain>
        <tissue evidence="1">Whole animal</tissue>
    </source>
</reference>
<keyword evidence="2" id="KW-1185">Reference proteome</keyword>
<reference evidence="1" key="1">
    <citation type="journal article" date="2019" name="bioRxiv">
        <title>The Genome of the Zebra Mussel, Dreissena polymorpha: A Resource for Invasive Species Research.</title>
        <authorList>
            <person name="McCartney M.A."/>
            <person name="Auch B."/>
            <person name="Kono T."/>
            <person name="Mallez S."/>
            <person name="Zhang Y."/>
            <person name="Obille A."/>
            <person name="Becker A."/>
            <person name="Abrahante J.E."/>
            <person name="Garbe J."/>
            <person name="Badalamenti J.P."/>
            <person name="Herman A."/>
            <person name="Mangelson H."/>
            <person name="Liachko I."/>
            <person name="Sullivan S."/>
            <person name="Sone E.D."/>
            <person name="Koren S."/>
            <person name="Silverstein K.A.T."/>
            <person name="Beckman K.B."/>
            <person name="Gohl D.M."/>
        </authorList>
    </citation>
    <scope>NUCLEOTIDE SEQUENCE</scope>
    <source>
        <strain evidence="1">Duluth1</strain>
        <tissue evidence="1">Whole animal</tissue>
    </source>
</reference>